<evidence type="ECO:0008006" key="3">
    <source>
        <dbReference type="Google" id="ProtNLM"/>
    </source>
</evidence>
<gene>
    <name evidence="1" type="ordered locus">YPA_CD0060</name>
</gene>
<proteinExistence type="predicted"/>
<dbReference type="PATRIC" id="fig|360102.15.peg.4594"/>
<sequence>MVERYPRDGFFKVFQILRRWGYVWNHKRVHRIYCLLKLNIRRKGKQRLPARTPSPLAVPERLNLSGAVDFMHDALICVDDYNREKLAIEIDLNLPTQHVIRVLDRIVVNRGYPVMGFEVQWDENVR</sequence>
<accession>A0A0E1NLA0</accession>
<dbReference type="HOGENOM" id="CLU_027402_31_3_6"/>
<dbReference type="KEGG" id="ypa:YPA_CD0060"/>
<evidence type="ECO:0000313" key="2">
    <source>
        <dbReference type="Proteomes" id="UP000001971"/>
    </source>
</evidence>
<organism evidence="1 2">
    <name type="scientific">Yersinia pestis bv. Antiqua (strain Antiqua)</name>
    <dbReference type="NCBI Taxonomy" id="360102"/>
    <lineage>
        <taxon>Bacteria</taxon>
        <taxon>Pseudomonadati</taxon>
        <taxon>Pseudomonadota</taxon>
        <taxon>Gammaproteobacteria</taxon>
        <taxon>Enterobacterales</taxon>
        <taxon>Yersiniaceae</taxon>
        <taxon>Yersinia</taxon>
    </lineage>
</organism>
<protein>
    <recommendedName>
        <fullName evidence="3">Transposase</fullName>
    </recommendedName>
</protein>
<keyword evidence="1" id="KW-0614">Plasmid</keyword>
<reference evidence="1 2" key="1">
    <citation type="journal article" date="2006" name="J. Bacteriol.">
        <title>Complete genome sequence of Yersinia pestis strains Antiqua and Nepal516: evidence of gene reduction in an emerging pathogen.</title>
        <authorList>
            <person name="Chain P.S."/>
            <person name="Hu P."/>
            <person name="Malfatti S.A."/>
            <person name="Radnedge L."/>
            <person name="Larimer F."/>
            <person name="Vergez L.M."/>
            <person name="Worsham P."/>
            <person name="Chu M.C."/>
            <person name="Andersen G.L."/>
        </authorList>
    </citation>
    <scope>NUCLEOTIDE SEQUENCE [LARGE SCALE GENOMIC DNA]</scope>
    <source>
        <strain evidence="1 2">Antiqua</strain>
        <plasmid evidence="1 2">pCD</plasmid>
    </source>
</reference>
<name>A0A0E1NLA0_YERPA</name>
<dbReference type="PANTHER" id="PTHR47515:SF3">
    <property type="entry name" value="INTEGRASE CORE DOMAIN PROTEIN"/>
    <property type="match status" value="1"/>
</dbReference>
<evidence type="ECO:0000313" key="1">
    <source>
        <dbReference type="EMBL" id="ABG16304.1"/>
    </source>
</evidence>
<dbReference type="Proteomes" id="UP000001971">
    <property type="component" value="Plasmid pCD"/>
</dbReference>
<dbReference type="AlphaFoldDB" id="A0A0E1NLA0"/>
<dbReference type="PANTHER" id="PTHR47515">
    <property type="entry name" value="LOW CALCIUM RESPONSE LOCUS PROTEIN T"/>
    <property type="match status" value="1"/>
</dbReference>
<dbReference type="EMBL" id="CP000311">
    <property type="protein sequence ID" value="ABG16304.1"/>
    <property type="molecule type" value="Genomic_DNA"/>
</dbReference>
<geneLocation type="plasmid" evidence="1 2">
    <name>pCD</name>
</geneLocation>